<dbReference type="InterPro" id="IPR000644">
    <property type="entry name" value="CBS_dom"/>
</dbReference>
<gene>
    <name evidence="6" type="ordered locus">Mtc_0838</name>
</gene>
<dbReference type="CDD" id="cd00093">
    <property type="entry name" value="HTH_XRE"/>
    <property type="match status" value="1"/>
</dbReference>
<dbReference type="PROSITE" id="PS51371">
    <property type="entry name" value="CBS"/>
    <property type="match status" value="1"/>
</dbReference>
<dbReference type="Proteomes" id="UP000005233">
    <property type="component" value="Chromosome"/>
</dbReference>
<dbReference type="InterPro" id="IPR001387">
    <property type="entry name" value="Cro/C1-type_HTH"/>
</dbReference>
<keyword evidence="1 3" id="KW-0129">CBS domain</keyword>
<dbReference type="InterPro" id="IPR051257">
    <property type="entry name" value="Diverse_CBS-Domain"/>
</dbReference>
<dbReference type="eggNOG" id="arCOG00608">
    <property type="taxonomic scope" value="Archaea"/>
</dbReference>
<keyword evidence="7" id="KW-1185">Reference proteome</keyword>
<dbReference type="Gene3D" id="3.10.580.10">
    <property type="entry name" value="CBS-domain"/>
    <property type="match status" value="1"/>
</dbReference>
<evidence type="ECO:0000313" key="6">
    <source>
        <dbReference type="EMBL" id="AFC99599.1"/>
    </source>
</evidence>
<dbReference type="Pfam" id="PF00571">
    <property type="entry name" value="CBS"/>
    <property type="match status" value="2"/>
</dbReference>
<dbReference type="EMBL" id="CP003243">
    <property type="protein sequence ID" value="AFC99599.1"/>
    <property type="molecule type" value="Genomic_DNA"/>
</dbReference>
<feature type="domain" description="CBS" evidence="5">
    <location>
        <begin position="71"/>
        <end position="127"/>
    </location>
</feature>
<dbReference type="InterPro" id="IPR046342">
    <property type="entry name" value="CBS_dom_sf"/>
</dbReference>
<dbReference type="Pfam" id="PF01381">
    <property type="entry name" value="HTH_3"/>
    <property type="match status" value="1"/>
</dbReference>
<dbReference type="SUPFAM" id="SSF47413">
    <property type="entry name" value="lambda repressor-like DNA-binding domains"/>
    <property type="match status" value="1"/>
</dbReference>
<dbReference type="PROSITE" id="PS50943">
    <property type="entry name" value="HTH_CROC1"/>
    <property type="match status" value="1"/>
</dbReference>
<accession>H8IAC5</accession>
<keyword evidence="2" id="KW-0486">Methionine biosynthesis</keyword>
<organism evidence="6 7">
    <name type="scientific">Methanocella conradii (strain DSM 24694 / JCM 17849 / CGMCC 1.5162 / HZ254)</name>
    <dbReference type="NCBI Taxonomy" id="1041930"/>
    <lineage>
        <taxon>Archaea</taxon>
        <taxon>Methanobacteriati</taxon>
        <taxon>Methanobacteriota</taxon>
        <taxon>Stenosarchaea group</taxon>
        <taxon>Methanomicrobia</taxon>
        <taxon>Methanocellales</taxon>
        <taxon>Methanocellaceae</taxon>
        <taxon>Methanocella</taxon>
    </lineage>
</organism>
<feature type="domain" description="HTH cro/C1-type" evidence="4">
    <location>
        <begin position="10"/>
        <end position="63"/>
    </location>
</feature>
<evidence type="ECO:0000259" key="4">
    <source>
        <dbReference type="PROSITE" id="PS50943"/>
    </source>
</evidence>
<dbReference type="InterPro" id="IPR017158">
    <property type="entry name" value="Tscrpt-reg_CBS-contain_prd"/>
</dbReference>
<reference evidence="6 7" key="1">
    <citation type="journal article" date="2012" name="J. Bacteriol.">
        <title>Complete genome sequence of a thermophilic methanogen, Methanocella conradii HZ254, isolated from Chinese rice field soil.</title>
        <authorList>
            <person name="Lu Z."/>
            <person name="Lu Y."/>
        </authorList>
    </citation>
    <scope>NUCLEOTIDE SEQUENCE [LARGE SCALE GENOMIC DNA]</scope>
    <source>
        <strain evidence="7">DSM 24694 / JCM 17849 / CGMCC 1.5162 / HZ254</strain>
    </source>
</reference>
<dbReference type="AlphaFoldDB" id="H8IAC5"/>
<evidence type="ECO:0000256" key="2">
    <source>
        <dbReference type="ARBA" id="ARBA00023167"/>
    </source>
</evidence>
<dbReference type="Gene3D" id="1.10.260.40">
    <property type="entry name" value="lambda repressor-like DNA-binding domains"/>
    <property type="match status" value="1"/>
</dbReference>
<dbReference type="GO" id="GO:0003677">
    <property type="term" value="F:DNA binding"/>
    <property type="evidence" value="ECO:0007669"/>
    <property type="project" value="InterPro"/>
</dbReference>
<name>H8IAC5_METCZ</name>
<sequence length="186" mass="20523">MMELPTPESIKKKRIRLGLTQSELAERAKVSQPLIARIESGDVDPRLSTIRSIMTALEEMERSRITARDLMTSPVVSLSPDDTVEEAVKLMEKYGFSQLPVLENGVPIGSISENVLVQAMGSRDIDRISNARVRELMEGSFPAVAPATDMGTISALLETNHAVLVMEMGRVVGVITKYNLMRLIKK</sequence>
<keyword evidence="2" id="KW-0028">Amino-acid biosynthesis</keyword>
<dbReference type="KEGG" id="mez:Mtc_0838"/>
<dbReference type="SMART" id="SM00116">
    <property type="entry name" value="CBS"/>
    <property type="match status" value="2"/>
</dbReference>
<dbReference type="SUPFAM" id="SSF54631">
    <property type="entry name" value="CBS-domain pair"/>
    <property type="match status" value="1"/>
</dbReference>
<dbReference type="GO" id="GO:0009086">
    <property type="term" value="P:methionine biosynthetic process"/>
    <property type="evidence" value="ECO:0007669"/>
    <property type="project" value="UniProtKB-KW"/>
</dbReference>
<proteinExistence type="predicted"/>
<dbReference type="HOGENOM" id="CLU_116133_0_0_2"/>
<evidence type="ECO:0000256" key="3">
    <source>
        <dbReference type="PROSITE-ProRule" id="PRU00703"/>
    </source>
</evidence>
<dbReference type="PANTHER" id="PTHR43080">
    <property type="entry name" value="CBS DOMAIN-CONTAINING PROTEIN CBSX3, MITOCHONDRIAL"/>
    <property type="match status" value="1"/>
</dbReference>
<evidence type="ECO:0000313" key="7">
    <source>
        <dbReference type="Proteomes" id="UP000005233"/>
    </source>
</evidence>
<evidence type="ECO:0000259" key="5">
    <source>
        <dbReference type="PROSITE" id="PS51371"/>
    </source>
</evidence>
<dbReference type="SMART" id="SM00530">
    <property type="entry name" value="HTH_XRE"/>
    <property type="match status" value="1"/>
</dbReference>
<evidence type="ECO:0000256" key="1">
    <source>
        <dbReference type="ARBA" id="ARBA00023122"/>
    </source>
</evidence>
<dbReference type="InterPro" id="IPR010982">
    <property type="entry name" value="Lambda_DNA-bd_dom_sf"/>
</dbReference>
<protein>
    <submittedName>
        <fullName evidence="6">Transcriptional regulator</fullName>
    </submittedName>
</protein>
<dbReference type="PANTHER" id="PTHR43080:SF4">
    <property type="entry name" value="CRO-LIKE PROTEIN"/>
    <property type="match status" value="1"/>
</dbReference>
<dbReference type="PIRSF" id="PIRSF037253">
    <property type="entry name" value="HTH_CBS_prd"/>
    <property type="match status" value="1"/>
</dbReference>
<dbReference type="STRING" id="1041930.Mtc_0838"/>